<evidence type="ECO:0000256" key="1">
    <source>
        <dbReference type="SAM" id="MobiDB-lite"/>
    </source>
</evidence>
<proteinExistence type="predicted"/>
<comment type="caution">
    <text evidence="3">The sequence shown here is derived from an EMBL/GenBank/DDBJ whole genome shotgun (WGS) entry which is preliminary data.</text>
</comment>
<dbReference type="InterPro" id="IPR003034">
    <property type="entry name" value="SAP_dom"/>
</dbReference>
<evidence type="ECO:0000313" key="4">
    <source>
        <dbReference type="Proteomes" id="UP001633002"/>
    </source>
</evidence>
<evidence type="ECO:0000313" key="3">
    <source>
        <dbReference type="EMBL" id="KAL3701251.1"/>
    </source>
</evidence>
<reference evidence="3 4" key="1">
    <citation type="submission" date="2024-09" db="EMBL/GenBank/DDBJ databases">
        <title>Chromosome-scale assembly of Riccia sorocarpa.</title>
        <authorList>
            <person name="Paukszto L."/>
        </authorList>
    </citation>
    <scope>NUCLEOTIDE SEQUENCE [LARGE SCALE GENOMIC DNA]</scope>
    <source>
        <strain evidence="3">LP-2024</strain>
        <tissue evidence="3">Aerial parts of the thallus</tissue>
    </source>
</reference>
<keyword evidence="4" id="KW-1185">Reference proteome</keyword>
<organism evidence="3 4">
    <name type="scientific">Riccia sorocarpa</name>
    <dbReference type="NCBI Taxonomy" id="122646"/>
    <lineage>
        <taxon>Eukaryota</taxon>
        <taxon>Viridiplantae</taxon>
        <taxon>Streptophyta</taxon>
        <taxon>Embryophyta</taxon>
        <taxon>Marchantiophyta</taxon>
        <taxon>Marchantiopsida</taxon>
        <taxon>Marchantiidae</taxon>
        <taxon>Marchantiales</taxon>
        <taxon>Ricciaceae</taxon>
        <taxon>Riccia</taxon>
    </lineage>
</organism>
<feature type="region of interest" description="Disordered" evidence="1">
    <location>
        <begin position="78"/>
        <end position="102"/>
    </location>
</feature>
<feature type="compositionally biased region" description="Acidic residues" evidence="1">
    <location>
        <begin position="93"/>
        <end position="102"/>
    </location>
</feature>
<sequence length="334" mass="37788">MTRPPRANYPSDGKIYHEARRPGYAHTIRLHEELQDMYMGLKISLGQRKSHTDVVRCLFEAVELAITTVLQSQEQCPVPENVDVGPSRKAMVDDPDEDVKDPDEDVVELGLLSSDDEMMPTDICLVYVICPFEQALEQALSILEKKGLRIEEVIHDDNASVDAILAQHNIMSSKDLWRKCKKYNVKVQRTIQDKRRSLNEGNVDAATIIAQVAVFSVQQLKDFCRENALPIAGIKLTLVQRVSVHLKLPEAGGATELSRMRPLKYPELATHDLLVTKDIHNAADHWAGDLSVCRTLPGNRRCVTENWGPEKERKFPPVTRTTVWKYNIARKTFG</sequence>
<evidence type="ECO:0000259" key="2">
    <source>
        <dbReference type="PROSITE" id="PS50800"/>
    </source>
</evidence>
<name>A0ABD3ID54_9MARC</name>
<dbReference type="PROSITE" id="PS50800">
    <property type="entry name" value="SAP"/>
    <property type="match status" value="1"/>
</dbReference>
<gene>
    <name evidence="3" type="ORF">R1sor_019273</name>
</gene>
<protein>
    <recommendedName>
        <fullName evidence="2">SAP domain-containing protein</fullName>
    </recommendedName>
</protein>
<dbReference type="EMBL" id="JBJQOH010000001">
    <property type="protein sequence ID" value="KAL3701251.1"/>
    <property type="molecule type" value="Genomic_DNA"/>
</dbReference>
<accession>A0ABD3ID54</accession>
<feature type="domain" description="SAP" evidence="2">
    <location>
        <begin position="212"/>
        <end position="246"/>
    </location>
</feature>
<dbReference type="Proteomes" id="UP001633002">
    <property type="component" value="Unassembled WGS sequence"/>
</dbReference>
<dbReference type="AlphaFoldDB" id="A0ABD3ID54"/>